<proteinExistence type="predicted"/>
<dbReference type="AlphaFoldDB" id="A0A2K8KSQ0"/>
<keyword evidence="1" id="KW-1133">Transmembrane helix</keyword>
<dbReference type="Pfam" id="PF07963">
    <property type="entry name" value="N_methyl"/>
    <property type="match status" value="1"/>
</dbReference>
<feature type="transmembrane region" description="Helical" evidence="1">
    <location>
        <begin position="12"/>
        <end position="31"/>
    </location>
</feature>
<accession>A0A2K8KSQ0</accession>
<dbReference type="OrthoDB" id="6196589at2"/>
<dbReference type="InterPro" id="IPR012902">
    <property type="entry name" value="N_methyl_site"/>
</dbReference>
<evidence type="ECO:0000313" key="3">
    <source>
        <dbReference type="Proteomes" id="UP000229757"/>
    </source>
</evidence>
<reference evidence="2 3" key="1">
    <citation type="journal article" date="2017" name="Environ. Microbiol.">
        <title>Genomic and physiological analyses of 'Reinekea forsetii' reveal a versatile opportunistic lifestyle during spring algae blooms.</title>
        <authorList>
            <person name="Avci B."/>
            <person name="Hahnke R.L."/>
            <person name="Chafee M."/>
            <person name="Fischer T."/>
            <person name="Gruber-Vodicka H."/>
            <person name="Tegetmeyer H.E."/>
            <person name="Harder J."/>
            <person name="Fuchs B.M."/>
            <person name="Amann R.I."/>
            <person name="Teeling H."/>
        </authorList>
    </citation>
    <scope>NUCLEOTIDE SEQUENCE [LARGE SCALE GENOMIC DNA]</scope>
    <source>
        <strain evidence="2 3">Hel1_31_D35</strain>
    </source>
</reference>
<dbReference type="InterPro" id="IPR045584">
    <property type="entry name" value="Pilin-like"/>
</dbReference>
<name>A0A2K8KSQ0_9GAMM</name>
<keyword evidence="1" id="KW-0812">Transmembrane</keyword>
<dbReference type="EMBL" id="CP011797">
    <property type="protein sequence ID" value="ATX77733.1"/>
    <property type="molecule type" value="Genomic_DNA"/>
</dbReference>
<sequence>MKTKAGFTLVELVIVILLLGIVSTIVLPRFFSADAFTDSFQRSEFDSALSWVRNRTVTAQCSHEIRLTTTGWRALRDVNCTTTDVESACIAESETLDLSVAVSDGAGTLLTGSAPSVASGTQRLIFTATGQLFNNTSPPTTAGCTAMPTVPVTNGTTITLSPTGSISLDGDTAYVALQ</sequence>
<protein>
    <submittedName>
        <fullName evidence="2">MSHA pilin protein MshC</fullName>
    </submittedName>
</protein>
<dbReference type="RefSeq" id="WP_100257968.1">
    <property type="nucleotide sequence ID" value="NZ_CP011797.1"/>
</dbReference>
<keyword evidence="3" id="KW-1185">Reference proteome</keyword>
<dbReference type="KEGG" id="rfo:REIFOR_02609"/>
<dbReference type="Proteomes" id="UP000229757">
    <property type="component" value="Chromosome"/>
</dbReference>
<organism evidence="2 3">
    <name type="scientific">Reinekea forsetii</name>
    <dbReference type="NCBI Taxonomy" id="1336806"/>
    <lineage>
        <taxon>Bacteria</taxon>
        <taxon>Pseudomonadati</taxon>
        <taxon>Pseudomonadota</taxon>
        <taxon>Gammaproteobacteria</taxon>
        <taxon>Oceanospirillales</taxon>
        <taxon>Saccharospirillaceae</taxon>
        <taxon>Reinekea</taxon>
    </lineage>
</organism>
<evidence type="ECO:0000313" key="2">
    <source>
        <dbReference type="EMBL" id="ATX77733.1"/>
    </source>
</evidence>
<dbReference type="Gene3D" id="3.30.700.10">
    <property type="entry name" value="Glycoprotein, Type 4 Pilin"/>
    <property type="match status" value="1"/>
</dbReference>
<gene>
    <name evidence="2" type="primary">mshC</name>
    <name evidence="2" type="ORF">REIFOR_02609</name>
</gene>
<dbReference type="PROSITE" id="PS00409">
    <property type="entry name" value="PROKAR_NTER_METHYL"/>
    <property type="match status" value="1"/>
</dbReference>
<evidence type="ECO:0000256" key="1">
    <source>
        <dbReference type="SAM" id="Phobius"/>
    </source>
</evidence>
<dbReference type="NCBIfam" id="TIGR02532">
    <property type="entry name" value="IV_pilin_GFxxxE"/>
    <property type="match status" value="1"/>
</dbReference>
<keyword evidence="1" id="KW-0472">Membrane</keyword>
<dbReference type="SUPFAM" id="SSF54523">
    <property type="entry name" value="Pili subunits"/>
    <property type="match status" value="1"/>
</dbReference>